<keyword evidence="3" id="KW-0859">Xylose metabolism</keyword>
<keyword evidence="5" id="KW-1185">Reference proteome</keyword>
<organism evidence="4 5">
    <name type="scientific">Desmospora activa DSM 45169</name>
    <dbReference type="NCBI Taxonomy" id="1121389"/>
    <lineage>
        <taxon>Bacteria</taxon>
        <taxon>Bacillati</taxon>
        <taxon>Bacillota</taxon>
        <taxon>Bacilli</taxon>
        <taxon>Bacillales</taxon>
        <taxon>Thermoactinomycetaceae</taxon>
        <taxon>Desmospora</taxon>
    </lineage>
</organism>
<dbReference type="PANTHER" id="PTHR18964:SF149">
    <property type="entry name" value="BIFUNCTIONAL UDP-N-ACETYLGLUCOSAMINE 2-EPIMERASE_N-ACETYLMANNOSAMINE KINASE"/>
    <property type="match status" value="1"/>
</dbReference>
<dbReference type="PROSITE" id="PS01125">
    <property type="entry name" value="ROK"/>
    <property type="match status" value="1"/>
</dbReference>
<protein>
    <submittedName>
        <fullName evidence="4">Putative NBD/HSP70 family sugar kinase</fullName>
    </submittedName>
</protein>
<dbReference type="Pfam" id="PF00480">
    <property type="entry name" value="ROK"/>
    <property type="match status" value="1"/>
</dbReference>
<dbReference type="SUPFAM" id="SSF46785">
    <property type="entry name" value="Winged helix' DNA-binding domain"/>
    <property type="match status" value="1"/>
</dbReference>
<keyword evidence="4" id="KW-0418">Kinase</keyword>
<dbReference type="InterPro" id="IPR043129">
    <property type="entry name" value="ATPase_NBD"/>
</dbReference>
<evidence type="ECO:0000313" key="4">
    <source>
        <dbReference type="EMBL" id="PTM57863.1"/>
    </source>
</evidence>
<dbReference type="Proteomes" id="UP000241639">
    <property type="component" value="Unassembled WGS sequence"/>
</dbReference>
<name>A0A2T4Z7L2_9BACL</name>
<evidence type="ECO:0000256" key="1">
    <source>
        <dbReference type="ARBA" id="ARBA00002486"/>
    </source>
</evidence>
<keyword evidence="4" id="KW-0808">Transferase</keyword>
<keyword evidence="3" id="KW-0119">Carbohydrate metabolism</keyword>
<accession>A0A2T4Z7L2</accession>
<evidence type="ECO:0000256" key="2">
    <source>
        <dbReference type="ARBA" id="ARBA00006479"/>
    </source>
</evidence>
<dbReference type="SUPFAM" id="SSF53067">
    <property type="entry name" value="Actin-like ATPase domain"/>
    <property type="match status" value="1"/>
</dbReference>
<evidence type="ECO:0000256" key="3">
    <source>
        <dbReference type="ARBA" id="ARBA00022629"/>
    </source>
</evidence>
<dbReference type="GO" id="GO:0042732">
    <property type="term" value="P:D-xylose metabolic process"/>
    <property type="evidence" value="ECO:0007669"/>
    <property type="project" value="UniProtKB-KW"/>
</dbReference>
<gene>
    <name evidence="4" type="ORF">C8J48_0428</name>
</gene>
<dbReference type="InterPro" id="IPR036388">
    <property type="entry name" value="WH-like_DNA-bd_sf"/>
</dbReference>
<dbReference type="Gene3D" id="3.30.420.40">
    <property type="match status" value="2"/>
</dbReference>
<dbReference type="PANTHER" id="PTHR18964">
    <property type="entry name" value="ROK (REPRESSOR, ORF, KINASE) FAMILY"/>
    <property type="match status" value="1"/>
</dbReference>
<dbReference type="Gene3D" id="1.10.10.10">
    <property type="entry name" value="Winged helix-like DNA-binding domain superfamily/Winged helix DNA-binding domain"/>
    <property type="match status" value="1"/>
</dbReference>
<sequence>MALIPGDHHLLKKVNRTRVLDVIRRFGPIAKMEVAAKTGLTFAAVANIVKDLESAGMIVSKGEGESTGGRKPVLFEMNEEACYVVAVDFSVEDIQMAIMDLATRECAKIHTSAPVDGEPDSYIEIIVTGVRQMMAEAGIDEQKILGMGVSSPGPVFPTTGQIFYPPNLPRWKEVPLKERLEAALGLPVKVEKDANLAAMGEKWFGAGRKAENLIYVLVGEGLGAGVIIDGSLYHGQEFGAGEIGHITVDRNGPKCNCGNDGCLEAMASGIAMVREVRAKLRQGEQSSFFHQGEVTFPHFMEALSKREPLARSVADEASRVLGIGVAGVINAFHPQKLLIGGKVPEVYPQMVEIAAQIAQKRVVSVFRDRLNICTGELKGRSSLVGAAASVMEGMFTLRIR</sequence>
<dbReference type="GO" id="GO:0016301">
    <property type="term" value="F:kinase activity"/>
    <property type="evidence" value="ECO:0007669"/>
    <property type="project" value="UniProtKB-KW"/>
</dbReference>
<dbReference type="EMBL" id="PZZP01000001">
    <property type="protein sequence ID" value="PTM57863.1"/>
    <property type="molecule type" value="Genomic_DNA"/>
</dbReference>
<reference evidence="4 5" key="1">
    <citation type="submission" date="2018-04" db="EMBL/GenBank/DDBJ databases">
        <title>Genomic Encyclopedia of Archaeal and Bacterial Type Strains, Phase II (KMG-II): from individual species to whole genera.</title>
        <authorList>
            <person name="Goeker M."/>
        </authorList>
    </citation>
    <scope>NUCLEOTIDE SEQUENCE [LARGE SCALE GENOMIC DNA]</scope>
    <source>
        <strain evidence="4 5">DSM 45169</strain>
    </source>
</reference>
<dbReference type="AlphaFoldDB" id="A0A2T4Z7L2"/>
<comment type="similarity">
    <text evidence="2">Belongs to the ROK (NagC/XylR) family.</text>
</comment>
<comment type="caution">
    <text evidence="4">The sequence shown here is derived from an EMBL/GenBank/DDBJ whole genome shotgun (WGS) entry which is preliminary data.</text>
</comment>
<dbReference type="InterPro" id="IPR049874">
    <property type="entry name" value="ROK_cs"/>
</dbReference>
<proteinExistence type="inferred from homology"/>
<dbReference type="InterPro" id="IPR000600">
    <property type="entry name" value="ROK"/>
</dbReference>
<dbReference type="InterPro" id="IPR036390">
    <property type="entry name" value="WH_DNA-bd_sf"/>
</dbReference>
<comment type="function">
    <text evidence="1">Transcriptional repressor of xylose-utilizing enzymes.</text>
</comment>
<evidence type="ECO:0000313" key="5">
    <source>
        <dbReference type="Proteomes" id="UP000241639"/>
    </source>
</evidence>